<evidence type="ECO:0000313" key="1">
    <source>
        <dbReference type="EnsemblPlants" id="OPUNC09G03150.1"/>
    </source>
</evidence>
<accession>A0A0E0LZ86</accession>
<dbReference type="Gramene" id="OPUNC09G03150.1">
    <property type="protein sequence ID" value="OPUNC09G03150.1"/>
    <property type="gene ID" value="OPUNC09G03150"/>
</dbReference>
<dbReference type="eggNOG" id="ENOG502SW2A">
    <property type="taxonomic scope" value="Eukaryota"/>
</dbReference>
<evidence type="ECO:0000313" key="2">
    <source>
        <dbReference type="Proteomes" id="UP000026962"/>
    </source>
</evidence>
<protein>
    <submittedName>
        <fullName evidence="1">Uncharacterized protein</fullName>
    </submittedName>
</protein>
<reference evidence="1" key="2">
    <citation type="submission" date="2018-05" db="EMBL/GenBank/DDBJ databases">
        <title>OpunRS2 (Oryza punctata Reference Sequence Version 2).</title>
        <authorList>
            <person name="Zhang J."/>
            <person name="Kudrna D."/>
            <person name="Lee S."/>
            <person name="Talag J."/>
            <person name="Welchert J."/>
            <person name="Wing R.A."/>
        </authorList>
    </citation>
    <scope>NUCLEOTIDE SEQUENCE [LARGE SCALE GENOMIC DNA]</scope>
</reference>
<proteinExistence type="predicted"/>
<dbReference type="EnsemblPlants" id="OPUNC09G03150.1">
    <property type="protein sequence ID" value="OPUNC09G03150.1"/>
    <property type="gene ID" value="OPUNC09G03150"/>
</dbReference>
<dbReference type="AlphaFoldDB" id="A0A0E0LZ86"/>
<keyword evidence="2" id="KW-1185">Reference proteome</keyword>
<reference evidence="1" key="1">
    <citation type="submission" date="2015-04" db="UniProtKB">
        <authorList>
            <consortium name="EnsemblPlants"/>
        </authorList>
    </citation>
    <scope>IDENTIFICATION</scope>
</reference>
<organism evidence="1">
    <name type="scientific">Oryza punctata</name>
    <name type="common">Red rice</name>
    <dbReference type="NCBI Taxonomy" id="4537"/>
    <lineage>
        <taxon>Eukaryota</taxon>
        <taxon>Viridiplantae</taxon>
        <taxon>Streptophyta</taxon>
        <taxon>Embryophyta</taxon>
        <taxon>Tracheophyta</taxon>
        <taxon>Spermatophyta</taxon>
        <taxon>Magnoliopsida</taxon>
        <taxon>Liliopsida</taxon>
        <taxon>Poales</taxon>
        <taxon>Poaceae</taxon>
        <taxon>BOP clade</taxon>
        <taxon>Oryzoideae</taxon>
        <taxon>Oryzeae</taxon>
        <taxon>Oryzinae</taxon>
        <taxon>Oryza</taxon>
    </lineage>
</organism>
<sequence length="200" mass="23006">MLVGGGERERYRQWGEERGGEGESWYELETTPYLRQVLNDLHNVVRGLKEEKSDMRASLVSARAQIDELTAACNGDVADWRRKRKEKDDLACKLRARSWYELETTPYLRQVLNDLHNVVRGLKEEKSDMRASLVSARAQIDELTAACNGDVADWRRKRKEKDDLACKLRARVVELEEGRKFPLSTFAGLVLLTVALWLRG</sequence>
<dbReference type="Proteomes" id="UP000026962">
    <property type="component" value="Chromosome 9"/>
</dbReference>
<dbReference type="HOGENOM" id="CLU_1368151_0_0_1"/>
<name>A0A0E0LZ86_ORYPU</name>